<dbReference type="InterPro" id="IPR041667">
    <property type="entry name" value="Cupin_8"/>
</dbReference>
<dbReference type="Gene3D" id="2.60.120.650">
    <property type="entry name" value="Cupin"/>
    <property type="match status" value="1"/>
</dbReference>
<dbReference type="Pfam" id="PF13621">
    <property type="entry name" value="Cupin_8"/>
    <property type="match status" value="1"/>
</dbReference>
<name>A0ABN0WLC3_9ALTE</name>
<evidence type="ECO:0000313" key="2">
    <source>
        <dbReference type="EMBL" id="GAA0340972.1"/>
    </source>
</evidence>
<comment type="caution">
    <text evidence="2">The sequence shown here is derived from an EMBL/GenBank/DDBJ whole genome shotgun (WGS) entry which is preliminary data.</text>
</comment>
<evidence type="ECO:0000259" key="1">
    <source>
        <dbReference type="PROSITE" id="PS51184"/>
    </source>
</evidence>
<dbReference type="PROSITE" id="PS51184">
    <property type="entry name" value="JMJC"/>
    <property type="match status" value="1"/>
</dbReference>
<dbReference type="EMBL" id="BAAAEI010000001">
    <property type="protein sequence ID" value="GAA0340972.1"/>
    <property type="molecule type" value="Genomic_DNA"/>
</dbReference>
<dbReference type="PANTHER" id="PTHR12461">
    <property type="entry name" value="HYPOXIA-INDUCIBLE FACTOR 1 ALPHA INHIBITOR-RELATED"/>
    <property type="match status" value="1"/>
</dbReference>
<gene>
    <name evidence="2" type="ORF">GCM10009092_01850</name>
</gene>
<feature type="domain" description="JmjC" evidence="1">
    <location>
        <begin position="79"/>
        <end position="272"/>
    </location>
</feature>
<dbReference type="RefSeq" id="WP_343840620.1">
    <property type="nucleotide sequence ID" value="NZ_BAAAEI010000001.1"/>
</dbReference>
<dbReference type="PANTHER" id="PTHR12461:SF105">
    <property type="entry name" value="HYPOXIA-INDUCIBLE FACTOR 1-ALPHA INHIBITOR"/>
    <property type="match status" value="1"/>
</dbReference>
<sequence length="335" mass="37519">MSEPLHSIAQVQGASIEHFALAMIQDARPKVFRGLVNNWPVVSAAKAGDEQLAACLQHYAVDEPVTVYQAPAEADGRIFYNQDMTGFNFRPDRMPLRQFLTSLLNARHQADAETLYLGSTLVDKWLPGLKRDHAMPLTDVAPLTSLWLGNRSRVAAHFDFPDNLACVIAGKRKFTLFPPEQLPNLYIGPLDFTPAGQAISLVDAQAPDPEKFPRFHIAMQHALEVELQAGDAIYIPSMWWHQVQGLSAVNGLINFWWRSSPAFLGNPFDALRHALLAIGQLPDQQRQAWKHLFDQYVFDKPALTHIPEHAQGVLGEIDQTAARQLRADLLNKLNR</sequence>
<dbReference type="InterPro" id="IPR003347">
    <property type="entry name" value="JmjC_dom"/>
</dbReference>
<dbReference type="SMART" id="SM00558">
    <property type="entry name" value="JmjC"/>
    <property type="match status" value="1"/>
</dbReference>
<evidence type="ECO:0000313" key="3">
    <source>
        <dbReference type="Proteomes" id="UP001501757"/>
    </source>
</evidence>
<accession>A0ABN0WLC3</accession>
<dbReference type="Proteomes" id="UP001501757">
    <property type="component" value="Unassembled WGS sequence"/>
</dbReference>
<protein>
    <submittedName>
        <fullName evidence="2">Cupin-like domain-containing protein</fullName>
    </submittedName>
</protein>
<organism evidence="2 3">
    <name type="scientific">Bowmanella denitrificans</name>
    <dbReference type="NCBI Taxonomy" id="366582"/>
    <lineage>
        <taxon>Bacteria</taxon>
        <taxon>Pseudomonadati</taxon>
        <taxon>Pseudomonadota</taxon>
        <taxon>Gammaproteobacteria</taxon>
        <taxon>Alteromonadales</taxon>
        <taxon>Alteromonadaceae</taxon>
        <taxon>Bowmanella</taxon>
    </lineage>
</organism>
<reference evidence="2 3" key="1">
    <citation type="journal article" date="2019" name="Int. J. Syst. Evol. Microbiol.">
        <title>The Global Catalogue of Microorganisms (GCM) 10K type strain sequencing project: providing services to taxonomists for standard genome sequencing and annotation.</title>
        <authorList>
            <consortium name="The Broad Institute Genomics Platform"/>
            <consortium name="The Broad Institute Genome Sequencing Center for Infectious Disease"/>
            <person name="Wu L."/>
            <person name="Ma J."/>
        </authorList>
    </citation>
    <scope>NUCLEOTIDE SEQUENCE [LARGE SCALE GENOMIC DNA]</scope>
    <source>
        <strain evidence="2 3">JCM 13378</strain>
    </source>
</reference>
<dbReference type="SUPFAM" id="SSF51197">
    <property type="entry name" value="Clavaminate synthase-like"/>
    <property type="match status" value="1"/>
</dbReference>
<proteinExistence type="predicted"/>
<keyword evidence="3" id="KW-1185">Reference proteome</keyword>